<dbReference type="GO" id="GO:0016301">
    <property type="term" value="F:kinase activity"/>
    <property type="evidence" value="ECO:0007669"/>
    <property type="project" value="UniProtKB-KW"/>
</dbReference>
<dbReference type="PANTHER" id="PTHR30273:SF2">
    <property type="entry name" value="PROTEIN FECR"/>
    <property type="match status" value="1"/>
</dbReference>
<dbReference type="PIRSF" id="PIRSF018266">
    <property type="entry name" value="FecR"/>
    <property type="match status" value="1"/>
</dbReference>
<feature type="domain" description="FecR N-terminal" evidence="2">
    <location>
        <begin position="16"/>
        <end position="58"/>
    </location>
</feature>
<reference evidence="3 4" key="1">
    <citation type="submission" date="2017-05" db="EMBL/GenBank/DDBJ databases">
        <title>Whole genome sequence of Pseudomonas putida isolate 1312 commercialized as a biostimulant.</title>
        <authorList>
            <person name="Crovadore J."/>
            <person name="Blanc P."/>
            <person name="Chablais R."/>
            <person name="Cochard B."/>
            <person name="Grizard D."/>
            <person name="Lefort F."/>
        </authorList>
    </citation>
    <scope>NUCLEOTIDE SEQUENCE [LARGE SCALE GENOMIC DNA]</scope>
    <source>
        <strain evidence="3 4">1312</strain>
    </source>
</reference>
<evidence type="ECO:0000313" key="4">
    <source>
        <dbReference type="Proteomes" id="UP000196082"/>
    </source>
</evidence>
<gene>
    <name evidence="3" type="ORF">B8W72_15860</name>
</gene>
<dbReference type="AlphaFoldDB" id="A0A1Y3L0I2"/>
<evidence type="ECO:0000259" key="2">
    <source>
        <dbReference type="Pfam" id="PF16220"/>
    </source>
</evidence>
<organism evidence="3 4">
    <name type="scientific">Pseudomonas putida</name>
    <name type="common">Arthrobacter siderocapsulatus</name>
    <dbReference type="NCBI Taxonomy" id="303"/>
    <lineage>
        <taxon>Bacteria</taxon>
        <taxon>Pseudomonadati</taxon>
        <taxon>Pseudomonadota</taxon>
        <taxon>Gammaproteobacteria</taxon>
        <taxon>Pseudomonadales</taxon>
        <taxon>Pseudomonadaceae</taxon>
        <taxon>Pseudomonas</taxon>
    </lineage>
</organism>
<dbReference type="InterPro" id="IPR006860">
    <property type="entry name" value="FecR"/>
</dbReference>
<comment type="caution">
    <text evidence="3">The sequence shown here is derived from an EMBL/GenBank/DDBJ whole genome shotgun (WGS) entry which is preliminary data.</text>
</comment>
<accession>A0A1Y3L0I2</accession>
<protein>
    <submittedName>
        <fullName evidence="3">Histidine kinase</fullName>
    </submittedName>
</protein>
<dbReference type="Gene3D" id="2.60.120.1440">
    <property type="match status" value="1"/>
</dbReference>
<dbReference type="Pfam" id="PF04773">
    <property type="entry name" value="FecR"/>
    <property type="match status" value="1"/>
</dbReference>
<keyword evidence="3" id="KW-0418">Kinase</keyword>
<dbReference type="PANTHER" id="PTHR30273">
    <property type="entry name" value="PERIPLASMIC SIGNAL SENSOR AND SIGMA FACTOR ACTIVATOR FECR-RELATED"/>
    <property type="match status" value="1"/>
</dbReference>
<evidence type="ECO:0000313" key="3">
    <source>
        <dbReference type="EMBL" id="OUM31455.1"/>
    </source>
</evidence>
<dbReference type="Proteomes" id="UP000196082">
    <property type="component" value="Unassembled WGS sequence"/>
</dbReference>
<proteinExistence type="predicted"/>
<name>A0A1Y3L0I2_PSEPU</name>
<dbReference type="RefSeq" id="WP_086976701.1">
    <property type="nucleotide sequence ID" value="NZ_NFSB01000078.1"/>
</dbReference>
<dbReference type="InterPro" id="IPR032623">
    <property type="entry name" value="FecR_N"/>
</dbReference>
<evidence type="ECO:0000259" key="1">
    <source>
        <dbReference type="Pfam" id="PF04773"/>
    </source>
</evidence>
<dbReference type="EMBL" id="NFSB01000078">
    <property type="protein sequence ID" value="OUM31455.1"/>
    <property type="molecule type" value="Genomic_DNA"/>
</dbReference>
<feature type="domain" description="FecR protein" evidence="1">
    <location>
        <begin position="114"/>
        <end position="209"/>
    </location>
</feature>
<dbReference type="GO" id="GO:0016989">
    <property type="term" value="F:sigma factor antagonist activity"/>
    <property type="evidence" value="ECO:0007669"/>
    <property type="project" value="TreeGrafter"/>
</dbReference>
<dbReference type="InterPro" id="IPR012373">
    <property type="entry name" value="Ferrdict_sens_TM"/>
</dbReference>
<sequence>MADVQRVGPTDTEALEEAAEWLMAMSAGAVSDAQKADWLAWRSSSPERAQAWQRAERLMGKLDGLPTALSMSALDRPADPGRRAMISRLALLLAVLPAGWAGWKLTEQQGWAADYRSAVGECRQLTLADGTQIYLNTDSAIDIRFDADERFIELRRGEILVQTAPDIVVPARPLRVGTREGRMQALGTCFSVRELDGRTYLAVIEGAIRIEPARAAAKAGTVVQAGERVDFNAHAVGRPMPVDTTATAWTQGMLLADGMRLDDFVTELARYQRGVIRCDPRIAGLRISGAFPVSDTRRSLSMLESTYALRVSAHMNGYWTLLSRAAP</sequence>
<dbReference type="Pfam" id="PF16220">
    <property type="entry name" value="DUF4880"/>
    <property type="match status" value="1"/>
</dbReference>
<keyword evidence="3" id="KW-0808">Transferase</keyword>